<reference evidence="1 2" key="1">
    <citation type="submission" date="2016-02" db="EMBL/GenBank/DDBJ databases">
        <title>Genome analysis of coral dinoflagellate symbionts highlights evolutionary adaptations to a symbiotic lifestyle.</title>
        <authorList>
            <person name="Aranda M."/>
            <person name="Li Y."/>
            <person name="Liew Y.J."/>
            <person name="Baumgarten S."/>
            <person name="Simakov O."/>
            <person name="Wilson M."/>
            <person name="Piel J."/>
            <person name="Ashoor H."/>
            <person name="Bougouffa S."/>
            <person name="Bajic V.B."/>
            <person name="Ryu T."/>
            <person name="Ravasi T."/>
            <person name="Bayer T."/>
            <person name="Micklem G."/>
            <person name="Kim H."/>
            <person name="Bhak J."/>
            <person name="Lajeunesse T.C."/>
            <person name="Voolstra C.R."/>
        </authorList>
    </citation>
    <scope>NUCLEOTIDE SEQUENCE [LARGE SCALE GENOMIC DNA]</scope>
    <source>
        <strain evidence="1 2">CCMP2467</strain>
    </source>
</reference>
<protein>
    <submittedName>
        <fullName evidence="1">Uncharacterized protein</fullName>
    </submittedName>
</protein>
<evidence type="ECO:0000313" key="2">
    <source>
        <dbReference type="Proteomes" id="UP000186817"/>
    </source>
</evidence>
<organism evidence="1 2">
    <name type="scientific">Symbiodinium microadriaticum</name>
    <name type="common">Dinoflagellate</name>
    <name type="synonym">Zooxanthella microadriatica</name>
    <dbReference type="NCBI Taxonomy" id="2951"/>
    <lineage>
        <taxon>Eukaryota</taxon>
        <taxon>Sar</taxon>
        <taxon>Alveolata</taxon>
        <taxon>Dinophyceae</taxon>
        <taxon>Suessiales</taxon>
        <taxon>Symbiodiniaceae</taxon>
        <taxon>Symbiodinium</taxon>
    </lineage>
</organism>
<dbReference type="AlphaFoldDB" id="A0A1Q9CGF4"/>
<accession>A0A1Q9CGF4</accession>
<dbReference type="OrthoDB" id="10269036at2759"/>
<dbReference type="EMBL" id="LSRX01001232">
    <property type="protein sequence ID" value="OLP82004.1"/>
    <property type="molecule type" value="Genomic_DNA"/>
</dbReference>
<name>A0A1Q9CGF4_SYMMI</name>
<dbReference type="Proteomes" id="UP000186817">
    <property type="component" value="Unassembled WGS sequence"/>
</dbReference>
<keyword evidence="2" id="KW-1185">Reference proteome</keyword>
<evidence type="ECO:0000313" key="1">
    <source>
        <dbReference type="EMBL" id="OLP82004.1"/>
    </source>
</evidence>
<comment type="caution">
    <text evidence="1">The sequence shown here is derived from an EMBL/GenBank/DDBJ whole genome shotgun (WGS) entry which is preliminary data.</text>
</comment>
<proteinExistence type="predicted"/>
<gene>
    <name evidence="1" type="ORF">AK812_SmicGene37384</name>
</gene>
<sequence>MSPLESRACLPNTKQPPSTGGGVFASVLGNWCGFPSADGRRAGLMWEKVSGQFYALLIMVLHRRMKRDLKPCRDGLAYERFWDHRGFGKLVEVPPYQDVARQKDSASRHSHEACMTVSEEQSWVEINVANPPEVQGAVLVEHDTLDEFATVLTKEGTEGIETDPGQVAASAFGQLDRENVS</sequence>